<dbReference type="EMBL" id="CP048222">
    <property type="protein sequence ID" value="QHT65376.1"/>
    <property type="molecule type" value="Genomic_DNA"/>
</dbReference>
<organism evidence="9 10">
    <name type="scientific">Rhodocytophaga rosea</name>
    <dbReference type="NCBI Taxonomy" id="2704465"/>
    <lineage>
        <taxon>Bacteria</taxon>
        <taxon>Pseudomonadati</taxon>
        <taxon>Bacteroidota</taxon>
        <taxon>Cytophagia</taxon>
        <taxon>Cytophagales</taxon>
        <taxon>Rhodocytophagaceae</taxon>
        <taxon>Rhodocytophaga</taxon>
    </lineage>
</organism>
<dbReference type="InterPro" id="IPR050077">
    <property type="entry name" value="LexA_repressor"/>
</dbReference>
<gene>
    <name evidence="9" type="primary">umuD</name>
    <name evidence="9" type="ORF">GXP67_01130</name>
</gene>
<sequence length="146" mass="16438">MQPFTLYYPIKYSKVKPLPLFSCKVSAGFPSPANDYEQNPLNLHEYVVDNEATTYFVKAEGDSMTGAGIFDGTMLVVDKSLEAIDGDIVVAFVNGECFVKRLRYEKGKAFLCPENKGYPTYEIKDGVNFQVFGVVIAWCHKSKRNR</sequence>
<feature type="domain" description="Peptidase S24/S26A/S26B/S26C" evidence="8">
    <location>
        <begin position="19"/>
        <end position="136"/>
    </location>
</feature>
<keyword evidence="9" id="KW-0548">Nucleotidyltransferase</keyword>
<dbReference type="Proteomes" id="UP000480178">
    <property type="component" value="Chromosome"/>
</dbReference>
<evidence type="ECO:0000256" key="2">
    <source>
        <dbReference type="ARBA" id="ARBA00022763"/>
    </source>
</evidence>
<dbReference type="NCBIfam" id="NF007621">
    <property type="entry name" value="PRK10276.1"/>
    <property type="match status" value="1"/>
</dbReference>
<dbReference type="AlphaFoldDB" id="A0A6C0GBQ5"/>
<dbReference type="InterPro" id="IPR039418">
    <property type="entry name" value="LexA-like"/>
</dbReference>
<dbReference type="InterPro" id="IPR036286">
    <property type="entry name" value="LexA/Signal_pep-like_sf"/>
</dbReference>
<keyword evidence="3 7" id="KW-0378">Hydrolase</keyword>
<evidence type="ECO:0000259" key="8">
    <source>
        <dbReference type="Pfam" id="PF00717"/>
    </source>
</evidence>
<dbReference type="CDD" id="cd06529">
    <property type="entry name" value="S24_LexA-like"/>
    <property type="match status" value="1"/>
</dbReference>
<evidence type="ECO:0000256" key="1">
    <source>
        <dbReference type="ARBA" id="ARBA00007484"/>
    </source>
</evidence>
<dbReference type="GO" id="GO:0006355">
    <property type="term" value="P:regulation of DNA-templated transcription"/>
    <property type="evidence" value="ECO:0007669"/>
    <property type="project" value="InterPro"/>
</dbReference>
<evidence type="ECO:0000256" key="7">
    <source>
        <dbReference type="RuleBase" id="RU003991"/>
    </source>
</evidence>
<dbReference type="GO" id="GO:0016787">
    <property type="term" value="F:hydrolase activity"/>
    <property type="evidence" value="ECO:0007669"/>
    <property type="project" value="UniProtKB-KW"/>
</dbReference>
<dbReference type="Pfam" id="PF00717">
    <property type="entry name" value="Peptidase_S24"/>
    <property type="match status" value="1"/>
</dbReference>
<dbReference type="KEGG" id="rhoz:GXP67_01130"/>
<keyword evidence="4 7" id="KW-0068">Autocatalytic cleavage</keyword>
<keyword evidence="10" id="KW-1185">Reference proteome</keyword>
<dbReference type="SUPFAM" id="SSF51306">
    <property type="entry name" value="LexA/Signal peptidase"/>
    <property type="match status" value="1"/>
</dbReference>
<reference evidence="9 10" key="1">
    <citation type="submission" date="2020-01" db="EMBL/GenBank/DDBJ databases">
        <authorList>
            <person name="Kim M.K."/>
        </authorList>
    </citation>
    <scope>NUCLEOTIDE SEQUENCE [LARGE SCALE GENOMIC DNA]</scope>
    <source>
        <strain evidence="9 10">172606-1</strain>
    </source>
</reference>
<dbReference type="InterPro" id="IPR006197">
    <property type="entry name" value="Peptidase_S24_LexA"/>
</dbReference>
<dbReference type="RefSeq" id="WP_162441463.1">
    <property type="nucleotide sequence ID" value="NZ_CP048222.1"/>
</dbReference>
<dbReference type="Gene3D" id="2.10.109.10">
    <property type="entry name" value="Umud Fragment, subunit A"/>
    <property type="match status" value="1"/>
</dbReference>
<dbReference type="PRINTS" id="PR00726">
    <property type="entry name" value="LEXASERPTASE"/>
</dbReference>
<keyword evidence="9" id="KW-0808">Transferase</keyword>
<keyword evidence="2" id="KW-0227">DNA damage</keyword>
<proteinExistence type="inferred from homology"/>
<protein>
    <submittedName>
        <fullName evidence="9">Translesion error-prone DNA polymerase V autoproteolytic subunit</fullName>
        <ecNumber evidence="9">2.7.7.7</ecNumber>
    </submittedName>
</protein>
<evidence type="ECO:0000313" key="10">
    <source>
        <dbReference type="Proteomes" id="UP000480178"/>
    </source>
</evidence>
<dbReference type="GO" id="GO:0003887">
    <property type="term" value="F:DNA-directed DNA polymerase activity"/>
    <property type="evidence" value="ECO:0007669"/>
    <property type="project" value="UniProtKB-EC"/>
</dbReference>
<dbReference type="GO" id="GO:0009432">
    <property type="term" value="P:SOS response"/>
    <property type="evidence" value="ECO:0007669"/>
    <property type="project" value="UniProtKB-KW"/>
</dbReference>
<keyword evidence="5" id="KW-0234">DNA repair</keyword>
<accession>A0A6C0GBQ5</accession>
<evidence type="ECO:0000313" key="9">
    <source>
        <dbReference type="EMBL" id="QHT65376.1"/>
    </source>
</evidence>
<evidence type="ECO:0000256" key="4">
    <source>
        <dbReference type="ARBA" id="ARBA00022813"/>
    </source>
</evidence>
<dbReference type="EC" id="2.7.7.7" evidence="9"/>
<evidence type="ECO:0000256" key="6">
    <source>
        <dbReference type="ARBA" id="ARBA00023236"/>
    </source>
</evidence>
<dbReference type="GO" id="GO:0006281">
    <property type="term" value="P:DNA repair"/>
    <property type="evidence" value="ECO:0007669"/>
    <property type="project" value="UniProtKB-KW"/>
</dbReference>
<dbReference type="PANTHER" id="PTHR33516">
    <property type="entry name" value="LEXA REPRESSOR"/>
    <property type="match status" value="1"/>
</dbReference>
<evidence type="ECO:0000256" key="3">
    <source>
        <dbReference type="ARBA" id="ARBA00022801"/>
    </source>
</evidence>
<dbReference type="PANTHER" id="PTHR33516:SF2">
    <property type="entry name" value="LEXA REPRESSOR-RELATED"/>
    <property type="match status" value="1"/>
</dbReference>
<keyword evidence="6" id="KW-0742">SOS response</keyword>
<dbReference type="GO" id="GO:0003677">
    <property type="term" value="F:DNA binding"/>
    <property type="evidence" value="ECO:0007669"/>
    <property type="project" value="InterPro"/>
</dbReference>
<dbReference type="InterPro" id="IPR015927">
    <property type="entry name" value="Peptidase_S24_S26A/B/C"/>
</dbReference>
<comment type="similarity">
    <text evidence="1 7">Belongs to the peptidase S24 family.</text>
</comment>
<name>A0A6C0GBQ5_9BACT</name>
<evidence type="ECO:0000256" key="5">
    <source>
        <dbReference type="ARBA" id="ARBA00023204"/>
    </source>
</evidence>